<reference evidence="2 3" key="1">
    <citation type="journal article" date="2024" name="J Genomics">
        <title>Draft genome sequencing and assembly of Favolaschia claudopus CIRM-BRFM 2984 isolated from oak limbs.</title>
        <authorList>
            <person name="Navarro D."/>
            <person name="Drula E."/>
            <person name="Chaduli D."/>
            <person name="Cazenave R."/>
            <person name="Ahrendt S."/>
            <person name="Wang J."/>
            <person name="Lipzen A."/>
            <person name="Daum C."/>
            <person name="Barry K."/>
            <person name="Grigoriev I.V."/>
            <person name="Favel A."/>
            <person name="Rosso M.N."/>
            <person name="Martin F."/>
        </authorList>
    </citation>
    <scope>NUCLEOTIDE SEQUENCE [LARGE SCALE GENOMIC DNA]</scope>
    <source>
        <strain evidence="2 3">CIRM-BRFM 2984</strain>
    </source>
</reference>
<evidence type="ECO:0000313" key="2">
    <source>
        <dbReference type="EMBL" id="KAK7000578.1"/>
    </source>
</evidence>
<keyword evidence="3" id="KW-1185">Reference proteome</keyword>
<gene>
    <name evidence="2" type="ORF">R3P38DRAFT_1837298</name>
</gene>
<organism evidence="2 3">
    <name type="scientific">Favolaschia claudopus</name>
    <dbReference type="NCBI Taxonomy" id="2862362"/>
    <lineage>
        <taxon>Eukaryota</taxon>
        <taxon>Fungi</taxon>
        <taxon>Dikarya</taxon>
        <taxon>Basidiomycota</taxon>
        <taxon>Agaricomycotina</taxon>
        <taxon>Agaricomycetes</taxon>
        <taxon>Agaricomycetidae</taxon>
        <taxon>Agaricales</taxon>
        <taxon>Marasmiineae</taxon>
        <taxon>Mycenaceae</taxon>
        <taxon>Favolaschia</taxon>
    </lineage>
</organism>
<keyword evidence="1" id="KW-0732">Signal</keyword>
<dbReference type="AlphaFoldDB" id="A0AAW0A498"/>
<feature type="chain" id="PRO_5043788099" description="Secreted protein" evidence="1">
    <location>
        <begin position="25"/>
        <end position="163"/>
    </location>
</feature>
<proteinExistence type="predicted"/>
<evidence type="ECO:0000313" key="3">
    <source>
        <dbReference type="Proteomes" id="UP001362999"/>
    </source>
</evidence>
<sequence>MEGGYMRWSRRGLFVALVLRGTRGNECRCRRVRRFAASSLIEVYGYMHSARHVLFPCLDARVRSGSASGYVGEWPRTSAGQVRFCSSRGFVVWQDIRFDQHWRRVGGLSVESATRPGCRLLFDASIHWHMPTFETHPGRCTALCGLKTRSGLWSKGHSRVWVA</sequence>
<feature type="signal peptide" evidence="1">
    <location>
        <begin position="1"/>
        <end position="24"/>
    </location>
</feature>
<dbReference type="EMBL" id="JAWWNJ010000088">
    <property type="protein sequence ID" value="KAK7000578.1"/>
    <property type="molecule type" value="Genomic_DNA"/>
</dbReference>
<dbReference type="Proteomes" id="UP001362999">
    <property type="component" value="Unassembled WGS sequence"/>
</dbReference>
<accession>A0AAW0A498</accession>
<comment type="caution">
    <text evidence="2">The sequence shown here is derived from an EMBL/GenBank/DDBJ whole genome shotgun (WGS) entry which is preliminary data.</text>
</comment>
<name>A0AAW0A498_9AGAR</name>
<protein>
    <recommendedName>
        <fullName evidence="4">Secreted protein</fullName>
    </recommendedName>
</protein>
<evidence type="ECO:0008006" key="4">
    <source>
        <dbReference type="Google" id="ProtNLM"/>
    </source>
</evidence>
<evidence type="ECO:0000256" key="1">
    <source>
        <dbReference type="SAM" id="SignalP"/>
    </source>
</evidence>